<accession>A0A5N5SQ21</accession>
<dbReference type="Proteomes" id="UP000326759">
    <property type="component" value="Unassembled WGS sequence"/>
</dbReference>
<name>A0A5N5SQ21_9CRUS</name>
<evidence type="ECO:0000313" key="3">
    <source>
        <dbReference type="Proteomes" id="UP000326759"/>
    </source>
</evidence>
<feature type="non-terminal residue" evidence="2">
    <location>
        <position position="1"/>
    </location>
</feature>
<dbReference type="EMBL" id="SEYY01021616">
    <property type="protein sequence ID" value="KAB7496215.1"/>
    <property type="molecule type" value="Genomic_DNA"/>
</dbReference>
<protein>
    <submittedName>
        <fullName evidence="2">Ankyrin repeat domain-containing protein 12</fullName>
    </submittedName>
</protein>
<feature type="compositionally biased region" description="Basic and acidic residues" evidence="1">
    <location>
        <begin position="109"/>
        <end position="119"/>
    </location>
</feature>
<gene>
    <name evidence="2" type="primary">ANKRD12</name>
    <name evidence="2" type="ORF">Anas_05529</name>
</gene>
<dbReference type="PANTHER" id="PTHR24149:SF14">
    <property type="entry name" value="ANKYRIN REPEAT DOMAIN 12"/>
    <property type="match status" value="1"/>
</dbReference>
<organism evidence="2 3">
    <name type="scientific">Armadillidium nasatum</name>
    <dbReference type="NCBI Taxonomy" id="96803"/>
    <lineage>
        <taxon>Eukaryota</taxon>
        <taxon>Metazoa</taxon>
        <taxon>Ecdysozoa</taxon>
        <taxon>Arthropoda</taxon>
        <taxon>Crustacea</taxon>
        <taxon>Multicrustacea</taxon>
        <taxon>Malacostraca</taxon>
        <taxon>Eumalacostraca</taxon>
        <taxon>Peracarida</taxon>
        <taxon>Isopoda</taxon>
        <taxon>Oniscidea</taxon>
        <taxon>Crinocheta</taxon>
        <taxon>Armadillidiidae</taxon>
        <taxon>Armadillidium</taxon>
    </lineage>
</organism>
<feature type="region of interest" description="Disordered" evidence="1">
    <location>
        <begin position="1"/>
        <end position="132"/>
    </location>
</feature>
<keyword evidence="3" id="KW-1185">Reference proteome</keyword>
<evidence type="ECO:0000313" key="2">
    <source>
        <dbReference type="EMBL" id="KAB7496215.1"/>
    </source>
</evidence>
<dbReference type="PANTHER" id="PTHR24149">
    <property type="entry name" value="ANKYRIN REPEAT DOMAIN-CONTAINING PROTEIN 12"/>
    <property type="match status" value="1"/>
</dbReference>
<comment type="caution">
    <text evidence="2">The sequence shown here is derived from an EMBL/GenBank/DDBJ whole genome shotgun (WGS) entry which is preliminary data.</text>
</comment>
<dbReference type="InterPro" id="IPR053210">
    <property type="entry name" value="ANKRD12"/>
</dbReference>
<dbReference type="AlphaFoldDB" id="A0A5N5SQ21"/>
<feature type="compositionally biased region" description="Gly residues" evidence="1">
    <location>
        <begin position="90"/>
        <end position="101"/>
    </location>
</feature>
<feature type="compositionally biased region" description="Polar residues" evidence="1">
    <location>
        <begin position="78"/>
        <end position="89"/>
    </location>
</feature>
<proteinExistence type="predicted"/>
<sequence length="380" mass="42233">EEPGTGINSNNNNNNNNGNNNNNNNNMGTSISTSGAISSTNTASINTTTSTTAPSMNMSSNSSGNGSSNITSTNTSSDKGSATRITRSQRGGGSGGSGSGSGSNSNEEVTVKSEVKSEEQMTPSDVVHPRKRKLKMKEPEMENPLPVTAPEQPVTNCYEMFLKIRKQVEKRRKLLFPVQPKPPQGFKDYLMNRCSYVLANSSTSQVSVPVIPAPASLSQALKDLFNEQEQERYKLRLQQLIEKEKLVLSVEQEILRVHGRAARALANQVVPFSVCTILKDEEVYNVISPEQEEKDRNARSRYNGRLFLSWLQDVDDKWEKIKEAMVLRHHNEAESLHAVQKMDWEWKLKEIGLLEPTVKTQIDEMHVPMVQVADFDLLPA</sequence>
<dbReference type="GO" id="GO:0005654">
    <property type="term" value="C:nucleoplasm"/>
    <property type="evidence" value="ECO:0007669"/>
    <property type="project" value="TreeGrafter"/>
</dbReference>
<dbReference type="OrthoDB" id="5806726at2759"/>
<evidence type="ECO:0000256" key="1">
    <source>
        <dbReference type="SAM" id="MobiDB-lite"/>
    </source>
</evidence>
<reference evidence="2 3" key="1">
    <citation type="journal article" date="2019" name="PLoS Biol.">
        <title>Sex chromosomes control vertical transmission of feminizing Wolbachia symbionts in an isopod.</title>
        <authorList>
            <person name="Becking T."/>
            <person name="Chebbi M.A."/>
            <person name="Giraud I."/>
            <person name="Moumen B."/>
            <person name="Laverre T."/>
            <person name="Caubet Y."/>
            <person name="Peccoud J."/>
            <person name="Gilbert C."/>
            <person name="Cordaux R."/>
        </authorList>
    </citation>
    <scope>NUCLEOTIDE SEQUENCE [LARGE SCALE GENOMIC DNA]</scope>
    <source>
        <strain evidence="2">ANa2</strain>
        <tissue evidence="2">Whole body excluding digestive tract and cuticle</tissue>
    </source>
</reference>
<feature type="compositionally biased region" description="Low complexity" evidence="1">
    <location>
        <begin position="8"/>
        <end position="77"/>
    </location>
</feature>